<dbReference type="InterPro" id="IPR036390">
    <property type="entry name" value="WH_DNA-bd_sf"/>
</dbReference>
<organism evidence="2 3">
    <name type="scientific">Sumerlaea chitinivorans</name>
    <dbReference type="NCBI Taxonomy" id="2250252"/>
    <lineage>
        <taxon>Bacteria</taxon>
        <taxon>Candidatus Sumerlaeota</taxon>
        <taxon>Candidatus Sumerlaeia</taxon>
        <taxon>Candidatus Sumerlaeales</taxon>
        <taxon>Candidatus Sumerlaeaceae</taxon>
        <taxon>Candidatus Sumerlaea</taxon>
    </lineage>
</organism>
<dbReference type="PANTHER" id="PTHR18964:SF149">
    <property type="entry name" value="BIFUNCTIONAL UDP-N-ACETYLGLUCOSAMINE 2-EPIMERASE_N-ACETYLMANNOSAMINE KINASE"/>
    <property type="match status" value="1"/>
</dbReference>
<proteinExistence type="inferred from homology"/>
<dbReference type="SUPFAM" id="SSF46785">
    <property type="entry name" value="Winged helix' DNA-binding domain"/>
    <property type="match status" value="1"/>
</dbReference>
<comment type="similarity">
    <text evidence="1">Belongs to the ROK (NagC/XylR) family.</text>
</comment>
<evidence type="ECO:0000313" key="2">
    <source>
        <dbReference type="EMBL" id="AXA37350.1"/>
    </source>
</evidence>
<accession>A0A2Z4Y7Z5</accession>
<keyword evidence="2" id="KW-0418">Kinase</keyword>
<evidence type="ECO:0000256" key="1">
    <source>
        <dbReference type="ARBA" id="ARBA00006479"/>
    </source>
</evidence>
<keyword evidence="2" id="KW-0808">Transferase</keyword>
<dbReference type="GO" id="GO:0016301">
    <property type="term" value="F:kinase activity"/>
    <property type="evidence" value="ECO:0007669"/>
    <property type="project" value="UniProtKB-KW"/>
</dbReference>
<dbReference type="InterPro" id="IPR000600">
    <property type="entry name" value="ROK"/>
</dbReference>
<evidence type="ECO:0000313" key="3">
    <source>
        <dbReference type="Proteomes" id="UP000262583"/>
    </source>
</evidence>
<protein>
    <submittedName>
        <fullName evidence="2">Sugar kinase</fullName>
    </submittedName>
</protein>
<gene>
    <name evidence="2" type="ORF">BRCON_2608</name>
</gene>
<name>A0A2Z4Y7Z5_SUMC1</name>
<dbReference type="SUPFAM" id="SSF53067">
    <property type="entry name" value="Actin-like ATPase domain"/>
    <property type="match status" value="1"/>
</dbReference>
<dbReference type="Proteomes" id="UP000262583">
    <property type="component" value="Chromosome"/>
</dbReference>
<dbReference type="Gene3D" id="3.30.420.40">
    <property type="match status" value="2"/>
</dbReference>
<dbReference type="InterPro" id="IPR043129">
    <property type="entry name" value="ATPase_NBD"/>
</dbReference>
<dbReference type="KEGG" id="schv:BRCON_2608"/>
<sequence>MAKKLNTDLRIPVFPNLVVIPKSDTPLDRSQEKRRLRKHAILGVVREHGPISRSDIAKILRFNVPHTSELVEELVREGLAVEEPPRVIPRGRWPIPVRLVQDAASVIGIDIGKSATIAVAVDLGGHLLARVEEPTPQLSSAEEYCAWLEHVICTLVQTCGERLHPVAGVGLALPGLVISASSTGNSTSALSTTLARWIEDVVGVPAIVENDARMMAYGWYWFGAGRESTSFAVINVGYGLGLGLYLDGRIYTGKQGFAGELGYVPAGEPNVEGFLVCPDALENTASGAGILRLAKRAGLNAQDAREVAELARRGDSVARHVFDEFSKALGKAIATVVNLFDLETIVLSGRVCRAQDLFFEKALAAARRHALEPILSNTEIVISHLDVDLGPLGAAGAVFHRIFETSHITMDHVL</sequence>
<dbReference type="Gene3D" id="1.10.10.10">
    <property type="entry name" value="Winged helix-like DNA-binding domain superfamily/Winged helix DNA-binding domain"/>
    <property type="match status" value="1"/>
</dbReference>
<reference evidence="2 3" key="1">
    <citation type="submission" date="2018-05" db="EMBL/GenBank/DDBJ databases">
        <title>A metagenomic window into the 2 km-deep terrestrial subsurface aquifer revealed taxonomically and functionally diverse microbial community comprising novel uncultured bacterial lineages.</title>
        <authorList>
            <person name="Kadnikov V.V."/>
            <person name="Mardanov A.V."/>
            <person name="Beletsky A.V."/>
            <person name="Banks D."/>
            <person name="Pimenov N.V."/>
            <person name="Frank Y.A."/>
            <person name="Karnachuk O.V."/>
            <person name="Ravin N.V."/>
        </authorList>
    </citation>
    <scope>NUCLEOTIDE SEQUENCE [LARGE SCALE GENOMIC DNA]</scope>
    <source>
        <strain evidence="2">BY</strain>
    </source>
</reference>
<dbReference type="PANTHER" id="PTHR18964">
    <property type="entry name" value="ROK (REPRESSOR, ORF, KINASE) FAMILY"/>
    <property type="match status" value="1"/>
</dbReference>
<dbReference type="Pfam" id="PF00480">
    <property type="entry name" value="ROK"/>
    <property type="match status" value="1"/>
</dbReference>
<dbReference type="AlphaFoldDB" id="A0A2Z4Y7Z5"/>
<dbReference type="InterPro" id="IPR036388">
    <property type="entry name" value="WH-like_DNA-bd_sf"/>
</dbReference>
<dbReference type="EMBL" id="CP030759">
    <property type="protein sequence ID" value="AXA37350.1"/>
    <property type="molecule type" value="Genomic_DNA"/>
</dbReference>